<reference evidence="2 3" key="1">
    <citation type="submission" date="2013-12" db="EMBL/GenBank/DDBJ databases">
        <title>Draft genome of the parsitic nematode Ancylostoma duodenale.</title>
        <authorList>
            <person name="Mitreva M."/>
        </authorList>
    </citation>
    <scope>NUCLEOTIDE SEQUENCE [LARGE SCALE GENOMIC DNA]</scope>
    <source>
        <strain evidence="2 3">Zhejiang</strain>
    </source>
</reference>
<gene>
    <name evidence="2" type="ORF">ANCDUO_23242</name>
</gene>
<dbReference type="EMBL" id="KN768668">
    <property type="protein sequence ID" value="KIH46700.1"/>
    <property type="molecule type" value="Genomic_DNA"/>
</dbReference>
<dbReference type="AlphaFoldDB" id="A0A0C2FDS4"/>
<organism evidence="2 3">
    <name type="scientific">Ancylostoma duodenale</name>
    <dbReference type="NCBI Taxonomy" id="51022"/>
    <lineage>
        <taxon>Eukaryota</taxon>
        <taxon>Metazoa</taxon>
        <taxon>Ecdysozoa</taxon>
        <taxon>Nematoda</taxon>
        <taxon>Chromadorea</taxon>
        <taxon>Rhabditida</taxon>
        <taxon>Rhabditina</taxon>
        <taxon>Rhabditomorpha</taxon>
        <taxon>Strongyloidea</taxon>
        <taxon>Ancylostomatidae</taxon>
        <taxon>Ancylostomatinae</taxon>
        <taxon>Ancylostoma</taxon>
    </lineage>
</organism>
<sequence length="444" mass="51261">MYCEGSHKSSDCDKFKPPFERLQYLRSHKLCLICASSQHTTTECKRRQCFKCQKRHHTSCCFQSATKAPTPPPAKRELNDTNRTKETSTKRKEPRAFKPVTKVNQISQESNLQEEKTVLEIRSGKYLEGVQTTLLPTGEVTVMDPVTEGLRKIPVLFDRGDEISFIDTALADKLRLPTIKETKLHLQTFGSRQVQETRSRKVSLQIWDAEGKPFSLLPFTHDILIKPFVTAPVCAEDVEFLRQQHLPVNLTTSRSTVKPSILLGCDQLWTLLKNDLLQVQLPSGLYLLPTRIGHSITGQVKTTSQMDNHEDEIDKWDGYWTLEGRVNVASTSIIDTNMEANENEKWEKYWSLESAGTQEFSSSKKEEKAKTDRQVWERFNQSIKKREDGYYVRLAWKNVNVSLPDSRAIALSRLVNMWNSLQKDENLLERYNDIFKEQLRQHIL</sequence>
<keyword evidence="3" id="KW-1185">Reference proteome</keyword>
<dbReference type="PANTHER" id="PTHR47331">
    <property type="entry name" value="PHD-TYPE DOMAIN-CONTAINING PROTEIN"/>
    <property type="match status" value="1"/>
</dbReference>
<evidence type="ECO:0000313" key="3">
    <source>
        <dbReference type="Proteomes" id="UP000054047"/>
    </source>
</evidence>
<accession>A0A0C2FDS4</accession>
<proteinExistence type="predicted"/>
<protein>
    <submittedName>
        <fullName evidence="2">Tas retrotransposon peptidase A16</fullName>
    </submittedName>
</protein>
<dbReference type="Proteomes" id="UP000054047">
    <property type="component" value="Unassembled WGS sequence"/>
</dbReference>
<evidence type="ECO:0000256" key="1">
    <source>
        <dbReference type="SAM" id="MobiDB-lite"/>
    </source>
</evidence>
<dbReference type="OrthoDB" id="5861729at2759"/>
<name>A0A0C2FDS4_9BILA</name>
<feature type="region of interest" description="Disordered" evidence="1">
    <location>
        <begin position="63"/>
        <end position="96"/>
    </location>
</feature>
<evidence type="ECO:0000313" key="2">
    <source>
        <dbReference type="EMBL" id="KIH46700.1"/>
    </source>
</evidence>
<feature type="compositionally biased region" description="Basic and acidic residues" evidence="1">
    <location>
        <begin position="74"/>
        <end position="96"/>
    </location>
</feature>